<keyword evidence="3" id="KW-1185">Reference proteome</keyword>
<reference evidence="2 3" key="1">
    <citation type="submission" date="2017-05" db="EMBL/GenBank/DDBJ databases">
        <authorList>
            <person name="Varghese N."/>
            <person name="Submissions S."/>
        </authorList>
    </citation>
    <scope>NUCLEOTIDE SEQUENCE [LARGE SCALE GENOMIC DNA]</scope>
    <source>
        <strain evidence="2 3">DSM 26001</strain>
    </source>
</reference>
<name>A0ABY1PYS8_9BURK</name>
<dbReference type="Pfam" id="PF16074">
    <property type="entry name" value="PilW"/>
    <property type="match status" value="1"/>
</dbReference>
<organism evidence="2 3">
    <name type="scientific">Noviherbaspirillum suwonense</name>
    <dbReference type="NCBI Taxonomy" id="1224511"/>
    <lineage>
        <taxon>Bacteria</taxon>
        <taxon>Pseudomonadati</taxon>
        <taxon>Pseudomonadota</taxon>
        <taxon>Betaproteobacteria</taxon>
        <taxon>Burkholderiales</taxon>
        <taxon>Oxalobacteraceae</taxon>
        <taxon>Noviherbaspirillum</taxon>
    </lineage>
</organism>
<evidence type="ECO:0000313" key="3">
    <source>
        <dbReference type="Proteomes" id="UP001158049"/>
    </source>
</evidence>
<dbReference type="Pfam" id="PF07963">
    <property type="entry name" value="N_methyl"/>
    <property type="match status" value="1"/>
</dbReference>
<dbReference type="EMBL" id="FXUL01000003">
    <property type="protein sequence ID" value="SMP53337.1"/>
    <property type="molecule type" value="Genomic_DNA"/>
</dbReference>
<dbReference type="Proteomes" id="UP001158049">
    <property type="component" value="Unassembled WGS sequence"/>
</dbReference>
<gene>
    <name evidence="2" type="ORF">SAMN06295970_103273</name>
</gene>
<feature type="transmembrane region" description="Helical" evidence="1">
    <location>
        <begin position="12"/>
        <end position="34"/>
    </location>
</feature>
<accession>A0ABY1PYS8</accession>
<comment type="caution">
    <text evidence="2">The sequence shown here is derived from an EMBL/GenBank/DDBJ whole genome shotgun (WGS) entry which is preliminary data.</text>
</comment>
<sequence length="390" mass="41328">MVTQRYGSKSSAGFSLVEIMVGLVISMVAVLAIMQALSMFEAPRRAAIAASDAHMQGGLAMYTLERDVRMAGYGLSLPALLGCTLNSSYNGATPTAPSPLGGSFILAPLIITKGANGLPDTIRVVSSAKRNPSVPARVVTDHPSQGSSFFLNTVLGIAPGDMMIAYEPGKNCALFQVTDIPTGNVQVNHTSAGSRWNPAGSATIFPTSGYTTDALLFNMGSFSVRTYSVDSSANLLLSDYTANGNANTDQQLFPDIVSLKAQYGFDTRPAGLDAQVDAWRDTVIDADGNGTAGDTGDLQRMYAARIAVVARSAEMEKPLANGSCDNYTRASPVLVRPTWTAADPATGVLRTTTIDVSKNPDGTANALWQCYRYKVFETVIPLRNQIWGKS</sequence>
<protein>
    <submittedName>
        <fullName evidence="2">Type IV pilus assembly protein PilW</fullName>
    </submittedName>
</protein>
<dbReference type="InterPro" id="IPR032092">
    <property type="entry name" value="PilW"/>
</dbReference>
<keyword evidence="1" id="KW-0812">Transmembrane</keyword>
<proteinExistence type="predicted"/>
<dbReference type="RefSeq" id="WP_283441535.1">
    <property type="nucleotide sequence ID" value="NZ_FXUL01000003.1"/>
</dbReference>
<keyword evidence="1" id="KW-0472">Membrane</keyword>
<keyword evidence="1" id="KW-1133">Transmembrane helix</keyword>
<dbReference type="PROSITE" id="PS00409">
    <property type="entry name" value="PROKAR_NTER_METHYL"/>
    <property type="match status" value="1"/>
</dbReference>
<dbReference type="InterPro" id="IPR012902">
    <property type="entry name" value="N_methyl_site"/>
</dbReference>
<evidence type="ECO:0000313" key="2">
    <source>
        <dbReference type="EMBL" id="SMP53337.1"/>
    </source>
</evidence>
<evidence type="ECO:0000256" key="1">
    <source>
        <dbReference type="SAM" id="Phobius"/>
    </source>
</evidence>